<protein>
    <recommendedName>
        <fullName evidence="1">SGNH domain-containing protein</fullName>
    </recommendedName>
</protein>
<evidence type="ECO:0000313" key="2">
    <source>
        <dbReference type="EMBL" id="HFC93252.1"/>
    </source>
</evidence>
<reference evidence="2" key="1">
    <citation type="journal article" date="2020" name="mSystems">
        <title>Genome- and Community-Level Interaction Insights into Carbon Utilization and Element Cycling Functions of Hydrothermarchaeota in Hydrothermal Sediment.</title>
        <authorList>
            <person name="Zhou Z."/>
            <person name="Liu Y."/>
            <person name="Xu W."/>
            <person name="Pan J."/>
            <person name="Luo Z.H."/>
            <person name="Li M."/>
        </authorList>
    </citation>
    <scope>NUCLEOTIDE SEQUENCE [LARGE SCALE GENOMIC DNA]</scope>
    <source>
        <strain evidence="2">HyVt-493</strain>
    </source>
</reference>
<comment type="caution">
    <text evidence="2">The sequence shown here is derived from an EMBL/GenBank/DDBJ whole genome shotgun (WGS) entry which is preliminary data.</text>
</comment>
<gene>
    <name evidence="2" type="ORF">ENJ51_10635</name>
</gene>
<dbReference type="SUPFAM" id="SSF52266">
    <property type="entry name" value="SGNH hydrolase"/>
    <property type="match status" value="1"/>
</dbReference>
<accession>A0A7V2T173</accession>
<dbReference type="EMBL" id="DRMS01000400">
    <property type="protein sequence ID" value="HFC93252.1"/>
    <property type="molecule type" value="Genomic_DNA"/>
</dbReference>
<sequence length="287" mass="32864">MLFYKKPRILTFLVTFFSLSTVLFTLTVNASPAKSSALMQRNILADSNVGVNGKYTFSRCNAIRKKPFNKKSPKRKILLIGDSHGCDFLNAMRENNYLQNYQISMRYIPYQCQLVLHGKGGKFVAAKDRALCSNEARTDSLSQAKKQMNEADIIIFAARWKLNTARILPFTIKHLRLKSHQKIIVIGSKNFGNITARRYMGMSRNELLALKNDVNPDVQKINTILRQRIKGHMTFVDQTKLLCGSNKKCPVFTDHLRLFSYDGWHFTRYGAKQAGKILFQKSILGRM</sequence>
<dbReference type="Proteomes" id="UP000885750">
    <property type="component" value="Unassembled WGS sequence"/>
</dbReference>
<dbReference type="AlphaFoldDB" id="A0A7V2T173"/>
<organism evidence="2">
    <name type="scientific">Leucothrix mucor</name>
    <dbReference type="NCBI Taxonomy" id="45248"/>
    <lineage>
        <taxon>Bacteria</taxon>
        <taxon>Pseudomonadati</taxon>
        <taxon>Pseudomonadota</taxon>
        <taxon>Gammaproteobacteria</taxon>
        <taxon>Thiotrichales</taxon>
        <taxon>Thiotrichaceae</taxon>
        <taxon>Leucothrix</taxon>
    </lineage>
</organism>
<proteinExistence type="predicted"/>
<dbReference type="InterPro" id="IPR043968">
    <property type="entry name" value="SGNH"/>
</dbReference>
<name>A0A7V2T173_LEUMU</name>
<evidence type="ECO:0000259" key="1">
    <source>
        <dbReference type="Pfam" id="PF19040"/>
    </source>
</evidence>
<feature type="domain" description="SGNH" evidence="1">
    <location>
        <begin position="67"/>
        <end position="277"/>
    </location>
</feature>
<dbReference type="Pfam" id="PF19040">
    <property type="entry name" value="SGNH"/>
    <property type="match status" value="1"/>
</dbReference>